<protein>
    <submittedName>
        <fullName evidence="2">Uncharacterized protein</fullName>
    </submittedName>
</protein>
<organism evidence="2 3">
    <name type="scientific">Candidatus Akkermansia intestinigallinarum</name>
    <dbReference type="NCBI Taxonomy" id="2838431"/>
    <lineage>
        <taxon>Bacteria</taxon>
        <taxon>Pseudomonadati</taxon>
        <taxon>Verrucomicrobiota</taxon>
        <taxon>Verrucomicrobiia</taxon>
        <taxon>Verrucomicrobiales</taxon>
        <taxon>Akkermansiaceae</taxon>
        <taxon>Akkermansia</taxon>
    </lineage>
</organism>
<keyword evidence="1" id="KW-1133">Transmembrane helix</keyword>
<keyword evidence="1" id="KW-0812">Transmembrane</keyword>
<feature type="transmembrane region" description="Helical" evidence="1">
    <location>
        <begin position="270"/>
        <end position="289"/>
    </location>
</feature>
<evidence type="ECO:0000313" key="3">
    <source>
        <dbReference type="Proteomes" id="UP000823964"/>
    </source>
</evidence>
<reference evidence="2" key="2">
    <citation type="submission" date="2021-04" db="EMBL/GenBank/DDBJ databases">
        <authorList>
            <person name="Gilroy R."/>
        </authorList>
    </citation>
    <scope>NUCLEOTIDE SEQUENCE</scope>
    <source>
        <strain evidence="2">14975</strain>
    </source>
</reference>
<accession>A0A9D1VBP8</accession>
<feature type="transmembrane region" description="Helical" evidence="1">
    <location>
        <begin position="333"/>
        <end position="352"/>
    </location>
</feature>
<reference evidence="2" key="1">
    <citation type="journal article" date="2021" name="PeerJ">
        <title>Extensive microbial diversity within the chicken gut microbiome revealed by metagenomics and culture.</title>
        <authorList>
            <person name="Gilroy R."/>
            <person name="Ravi A."/>
            <person name="Getino M."/>
            <person name="Pursley I."/>
            <person name="Horton D.L."/>
            <person name="Alikhan N.F."/>
            <person name="Baker D."/>
            <person name="Gharbi K."/>
            <person name="Hall N."/>
            <person name="Watson M."/>
            <person name="Adriaenssens E.M."/>
            <person name="Foster-Nyarko E."/>
            <person name="Jarju S."/>
            <person name="Secka A."/>
            <person name="Antonio M."/>
            <person name="Oren A."/>
            <person name="Chaudhuri R.R."/>
            <person name="La Ragione R."/>
            <person name="Hildebrand F."/>
            <person name="Pallen M.J."/>
        </authorList>
    </citation>
    <scope>NUCLEOTIDE SEQUENCE</scope>
    <source>
        <strain evidence="2">14975</strain>
    </source>
</reference>
<keyword evidence="1" id="KW-0472">Membrane</keyword>
<sequence>MNTPHARDLTPVLPRRARSLIFLMSALTGLVIAALFGIDPAQNGLLLICRTPESLCIGFIGCVLTYLCPWRALALIGSVALIALQGLALLPEPTETLLTTAACLAALAAFSLAPIALAIVAKGGPRRTALRRFGLGLSLALLTALVVSLPLRYTPPEVQHGVLAALALLGGVGLLRVRMSESELGELAEDSDLPQGGFYALRTGRRLLGLLNAIGSGFICGCLYLISMACAADSLDTYFISAELLIGLGMVLCTIGCTSQLRRRSAFFTAMRLAVALLAIALILLTAPELLSGDLAVACSACLLLGGIVGGLVLFVFGTALSVERGAHARDCAVLLLMAFIGGACGACTLAYGITAMLITWTVVGALAVAYAFLCLRGEAER</sequence>
<feature type="transmembrane region" description="Helical" evidence="1">
    <location>
        <begin position="97"/>
        <end position="121"/>
    </location>
</feature>
<evidence type="ECO:0000256" key="1">
    <source>
        <dbReference type="SAM" id="Phobius"/>
    </source>
</evidence>
<evidence type="ECO:0000313" key="2">
    <source>
        <dbReference type="EMBL" id="HIX20237.1"/>
    </source>
</evidence>
<feature type="transmembrane region" description="Helical" evidence="1">
    <location>
        <begin position="133"/>
        <end position="152"/>
    </location>
</feature>
<feature type="transmembrane region" description="Helical" evidence="1">
    <location>
        <begin position="20"/>
        <end position="38"/>
    </location>
</feature>
<comment type="caution">
    <text evidence="2">The sequence shown here is derived from an EMBL/GenBank/DDBJ whole genome shotgun (WGS) entry which is preliminary data.</text>
</comment>
<feature type="transmembrane region" description="Helical" evidence="1">
    <location>
        <begin position="238"/>
        <end position="258"/>
    </location>
</feature>
<dbReference type="AlphaFoldDB" id="A0A9D1VBP8"/>
<feature type="transmembrane region" description="Helical" evidence="1">
    <location>
        <begin position="358"/>
        <end position="376"/>
    </location>
</feature>
<gene>
    <name evidence="2" type="ORF">H9862_06535</name>
</gene>
<feature type="transmembrane region" description="Helical" evidence="1">
    <location>
        <begin position="295"/>
        <end position="321"/>
    </location>
</feature>
<feature type="transmembrane region" description="Helical" evidence="1">
    <location>
        <begin position="44"/>
        <end position="67"/>
    </location>
</feature>
<dbReference type="Proteomes" id="UP000823964">
    <property type="component" value="Unassembled WGS sequence"/>
</dbReference>
<feature type="transmembrane region" description="Helical" evidence="1">
    <location>
        <begin position="207"/>
        <end position="226"/>
    </location>
</feature>
<feature type="transmembrane region" description="Helical" evidence="1">
    <location>
        <begin position="158"/>
        <end position="177"/>
    </location>
</feature>
<dbReference type="EMBL" id="DXFQ01000119">
    <property type="protein sequence ID" value="HIX20237.1"/>
    <property type="molecule type" value="Genomic_DNA"/>
</dbReference>
<name>A0A9D1VBP8_9BACT</name>
<feature type="transmembrane region" description="Helical" evidence="1">
    <location>
        <begin position="72"/>
        <end position="91"/>
    </location>
</feature>
<proteinExistence type="predicted"/>